<dbReference type="AlphaFoldDB" id="M7YP75"/>
<proteinExistence type="predicted"/>
<dbReference type="STRING" id="4572.M7YP75"/>
<gene>
    <name evidence="2" type="ORF">TRIUR3_05204</name>
</gene>
<dbReference type="PANTHER" id="PTHR33165:SF58">
    <property type="entry name" value="OS05G0123400 PROTEIN"/>
    <property type="match status" value="1"/>
</dbReference>
<feature type="domain" description="KIB1-4 beta-propeller" evidence="1">
    <location>
        <begin position="23"/>
        <end position="300"/>
    </location>
</feature>
<dbReference type="PANTHER" id="PTHR33165">
    <property type="entry name" value="F-BOX DOMAIN CONTAINING PROTEIN-LIKE-RELATED"/>
    <property type="match status" value="1"/>
</dbReference>
<dbReference type="InterPro" id="IPR005174">
    <property type="entry name" value="KIB1-4_b-propeller"/>
</dbReference>
<evidence type="ECO:0000259" key="1">
    <source>
        <dbReference type="Pfam" id="PF03478"/>
    </source>
</evidence>
<dbReference type="eggNOG" id="ENOG502R51D">
    <property type="taxonomic scope" value="Eukaryota"/>
</dbReference>
<reference evidence="2" key="1">
    <citation type="journal article" date="2013" name="Nature">
        <title>Draft genome of the wheat A-genome progenitor Triticum urartu.</title>
        <authorList>
            <person name="Ling H.Q."/>
            <person name="Zhao S."/>
            <person name="Liu D."/>
            <person name="Wang J."/>
            <person name="Sun H."/>
            <person name="Zhang C."/>
            <person name="Fan H."/>
            <person name="Li D."/>
            <person name="Dong L."/>
            <person name="Tao Y."/>
            <person name="Gao C."/>
            <person name="Wu H."/>
            <person name="Li Y."/>
            <person name="Cui Y."/>
            <person name="Guo X."/>
            <person name="Zheng S."/>
            <person name="Wang B."/>
            <person name="Yu K."/>
            <person name="Liang Q."/>
            <person name="Yang W."/>
            <person name="Lou X."/>
            <person name="Chen J."/>
            <person name="Feng M."/>
            <person name="Jian J."/>
            <person name="Zhang X."/>
            <person name="Luo G."/>
            <person name="Jiang Y."/>
            <person name="Liu J."/>
            <person name="Wang Z."/>
            <person name="Sha Y."/>
            <person name="Zhang B."/>
            <person name="Wu H."/>
            <person name="Tang D."/>
            <person name="Shen Q."/>
            <person name="Xue P."/>
            <person name="Zou S."/>
            <person name="Wang X."/>
            <person name="Liu X."/>
            <person name="Wang F."/>
            <person name="Yang Y."/>
            <person name="An X."/>
            <person name="Dong Z."/>
            <person name="Zhang K."/>
            <person name="Zhang X."/>
            <person name="Luo M.C."/>
            <person name="Dvorak J."/>
            <person name="Tong Y."/>
            <person name="Wang J."/>
            <person name="Yang H."/>
            <person name="Li Z."/>
            <person name="Wang D."/>
            <person name="Zhang A."/>
            <person name="Wang J."/>
        </authorList>
    </citation>
    <scope>NUCLEOTIDE SEQUENCE</scope>
</reference>
<dbReference type="EMBL" id="KD245945">
    <property type="protein sequence ID" value="EMS49192.1"/>
    <property type="molecule type" value="Genomic_DNA"/>
</dbReference>
<evidence type="ECO:0000313" key="2">
    <source>
        <dbReference type="EMBL" id="EMS49192.1"/>
    </source>
</evidence>
<sequence>MGKRRKRSNLAGRRPLPQLRREDECARADLPELSRHHLETTTEGLLLLRDKASHAVRLLNPLTRALTDLPPVTADLGGAYAVWTGSFQSAARIIYAGVSDETSPSSVVLLMADRHLGRAIAYANPGDQRWAVVDDEMWRPDQPLSCRFSSASTMRGCFYFATVEGYIIQVRLCPEPRLVPVVVDQPNTQYNMFCYLVPPDDHRCGGMLMVRYYLNLDHLSADEQRIMKRRRKVMDVIRVERHVKAQRWNLIQLFEVDVAGKRLVPVEDIGRHRAVFVGDVACFSLSARRFPCVAGNAVYMGARGARCPPVGVRYLADKTADPSFVFTTDVPGFLDCISMKQYREKIPELNLVPLARPCTLQEYLVCYAGLLGGLKD</sequence>
<dbReference type="OMA" id="CFYFATV"/>
<organism evidence="2">
    <name type="scientific">Triticum urartu</name>
    <name type="common">Red wild einkorn</name>
    <name type="synonym">Crithodium urartu</name>
    <dbReference type="NCBI Taxonomy" id="4572"/>
    <lineage>
        <taxon>Eukaryota</taxon>
        <taxon>Viridiplantae</taxon>
        <taxon>Streptophyta</taxon>
        <taxon>Embryophyta</taxon>
        <taxon>Tracheophyta</taxon>
        <taxon>Spermatophyta</taxon>
        <taxon>Magnoliopsida</taxon>
        <taxon>Liliopsida</taxon>
        <taxon>Poales</taxon>
        <taxon>Poaceae</taxon>
        <taxon>BOP clade</taxon>
        <taxon>Pooideae</taxon>
        <taxon>Triticodae</taxon>
        <taxon>Triticeae</taxon>
        <taxon>Triticinae</taxon>
        <taxon>Triticum</taxon>
    </lineage>
</organism>
<protein>
    <recommendedName>
        <fullName evidence="1">KIB1-4 beta-propeller domain-containing protein</fullName>
    </recommendedName>
</protein>
<accession>M7YP75</accession>
<name>M7YP75_TRIUA</name>
<dbReference type="Pfam" id="PF03478">
    <property type="entry name" value="Beta-prop_KIB1-4"/>
    <property type="match status" value="1"/>
</dbReference>